<evidence type="ECO:0000313" key="2">
    <source>
        <dbReference type="EMBL" id="SOC51195.1"/>
    </source>
</evidence>
<gene>
    <name evidence="2" type="ORF">SAMN05421879_10172</name>
</gene>
<protein>
    <recommendedName>
        <fullName evidence="4">CARDB domain-containing protein</fullName>
    </recommendedName>
</protein>
<organism evidence="2 3">
    <name type="scientific">Ornithinimicrobium cerasi</name>
    <dbReference type="NCBI Taxonomy" id="2248773"/>
    <lineage>
        <taxon>Bacteria</taxon>
        <taxon>Bacillati</taxon>
        <taxon>Actinomycetota</taxon>
        <taxon>Actinomycetes</taxon>
        <taxon>Micrococcales</taxon>
        <taxon>Ornithinimicrobiaceae</taxon>
        <taxon>Ornithinimicrobium</taxon>
    </lineage>
</organism>
<evidence type="ECO:0000313" key="3">
    <source>
        <dbReference type="Proteomes" id="UP000219688"/>
    </source>
</evidence>
<proteinExistence type="predicted"/>
<feature type="region of interest" description="Disordered" evidence="1">
    <location>
        <begin position="13"/>
        <end position="33"/>
    </location>
</feature>
<dbReference type="Proteomes" id="UP000219688">
    <property type="component" value="Unassembled WGS sequence"/>
</dbReference>
<dbReference type="AlphaFoldDB" id="A0A285VAQ4"/>
<accession>A0A285VAQ4</accession>
<sequence length="370" mass="40413">MQTRPKGRVLKCDRQAASPERGAARPRTGPNLTNVIISRDHTTRTHGEDPGIRSMACALAPQGSRFRMTATKTVAGSRSSTRERGTFMSDLSIRDGDPWWASPDIRVIDSPTSDTTILHPVAGTEHWVQARVWNRGADDESNALVKFYWANPAVGFTRDTANAIGTAYVSLRAGVDTWVLCLAPWVPSMVNQGHVCLLAEVIPHGGAAPSTAQFTVSHDPRVAQRNVNLVTAQPRKMFFAVPISVMTPFPAITAMTVSARVGTRDDLGRLLPDLREAEDVVEPRQLGLVEATCPSEEQVERAQPKVRLRVQPGQQRMLSVVGRVDDGQVAVVHVEQEFMDRPTHCGGGVTVVVDNREQVETKSSEMEGQS</sequence>
<name>A0A285VAQ4_9MICO</name>
<dbReference type="EMBL" id="OBQK01000001">
    <property type="protein sequence ID" value="SOC51195.1"/>
    <property type="molecule type" value="Genomic_DNA"/>
</dbReference>
<reference evidence="3" key="1">
    <citation type="submission" date="2017-08" db="EMBL/GenBank/DDBJ databases">
        <authorList>
            <person name="Varghese N."/>
            <person name="Submissions S."/>
        </authorList>
    </citation>
    <scope>NUCLEOTIDE SEQUENCE [LARGE SCALE GENOMIC DNA]</scope>
    <source>
        <strain evidence="3">USBA17B2</strain>
    </source>
</reference>
<evidence type="ECO:0000256" key="1">
    <source>
        <dbReference type="SAM" id="MobiDB-lite"/>
    </source>
</evidence>
<keyword evidence="3" id="KW-1185">Reference proteome</keyword>
<evidence type="ECO:0008006" key="4">
    <source>
        <dbReference type="Google" id="ProtNLM"/>
    </source>
</evidence>